<dbReference type="EMBL" id="CM007386">
    <property type="protein sequence ID" value="ONK66960.1"/>
    <property type="molecule type" value="Genomic_DNA"/>
</dbReference>
<keyword evidence="2" id="KW-1185">Reference proteome</keyword>
<gene>
    <name evidence="1" type="ORF">A4U43_C06F14020</name>
</gene>
<dbReference type="AlphaFoldDB" id="A0A5P1ESD3"/>
<dbReference type="Gramene" id="ONK66960">
    <property type="protein sequence ID" value="ONK66960"/>
    <property type="gene ID" value="A4U43_C06F14020"/>
</dbReference>
<protein>
    <recommendedName>
        <fullName evidence="3">Late embryogenesis abundant protein LEA-2 subgroup domain-containing protein</fullName>
    </recommendedName>
</protein>
<reference evidence="2" key="1">
    <citation type="journal article" date="2017" name="Nat. Commun.">
        <title>The asparagus genome sheds light on the origin and evolution of a young Y chromosome.</title>
        <authorList>
            <person name="Harkess A."/>
            <person name="Zhou J."/>
            <person name="Xu C."/>
            <person name="Bowers J.E."/>
            <person name="Van der Hulst R."/>
            <person name="Ayyampalayam S."/>
            <person name="Mercati F."/>
            <person name="Riccardi P."/>
            <person name="McKain M.R."/>
            <person name="Kakrana A."/>
            <person name="Tang H."/>
            <person name="Ray J."/>
            <person name="Groenendijk J."/>
            <person name="Arikit S."/>
            <person name="Mathioni S.M."/>
            <person name="Nakano M."/>
            <person name="Shan H."/>
            <person name="Telgmann-Rauber A."/>
            <person name="Kanno A."/>
            <person name="Yue Z."/>
            <person name="Chen H."/>
            <person name="Li W."/>
            <person name="Chen Y."/>
            <person name="Xu X."/>
            <person name="Zhang Y."/>
            <person name="Luo S."/>
            <person name="Chen H."/>
            <person name="Gao J."/>
            <person name="Mao Z."/>
            <person name="Pires J.C."/>
            <person name="Luo M."/>
            <person name="Kudrna D."/>
            <person name="Wing R.A."/>
            <person name="Meyers B.C."/>
            <person name="Yi K."/>
            <person name="Kong H."/>
            <person name="Lavrijsen P."/>
            <person name="Sunseri F."/>
            <person name="Falavigna A."/>
            <person name="Ye Y."/>
            <person name="Leebens-Mack J.H."/>
            <person name="Chen G."/>
        </authorList>
    </citation>
    <scope>NUCLEOTIDE SEQUENCE [LARGE SCALE GENOMIC DNA]</scope>
    <source>
        <strain evidence="2">cv. DH0086</strain>
    </source>
</reference>
<evidence type="ECO:0008006" key="3">
    <source>
        <dbReference type="Google" id="ProtNLM"/>
    </source>
</evidence>
<sequence length="106" mass="11659">MANATGTVMAYGYLNLTSSTDVKGRVSVIGVFKGDIGVVMNCSMSLDWPLASKRVKYRVCEAYVELRPHDPLLGIAKNNQMCTSYKFNVWTNSSNWPGANCGKIMD</sequence>
<dbReference type="Proteomes" id="UP000243459">
    <property type="component" value="Chromosome 6"/>
</dbReference>
<evidence type="ECO:0000313" key="2">
    <source>
        <dbReference type="Proteomes" id="UP000243459"/>
    </source>
</evidence>
<name>A0A5P1ESD3_ASPOF</name>
<accession>A0A5P1ESD3</accession>
<organism evidence="1 2">
    <name type="scientific">Asparagus officinalis</name>
    <name type="common">Garden asparagus</name>
    <dbReference type="NCBI Taxonomy" id="4686"/>
    <lineage>
        <taxon>Eukaryota</taxon>
        <taxon>Viridiplantae</taxon>
        <taxon>Streptophyta</taxon>
        <taxon>Embryophyta</taxon>
        <taxon>Tracheophyta</taxon>
        <taxon>Spermatophyta</taxon>
        <taxon>Magnoliopsida</taxon>
        <taxon>Liliopsida</taxon>
        <taxon>Asparagales</taxon>
        <taxon>Asparagaceae</taxon>
        <taxon>Asparagoideae</taxon>
        <taxon>Asparagus</taxon>
    </lineage>
</organism>
<proteinExistence type="predicted"/>
<evidence type="ECO:0000313" key="1">
    <source>
        <dbReference type="EMBL" id="ONK66960.1"/>
    </source>
</evidence>